<dbReference type="OrthoDB" id="435487at2759"/>
<feature type="region of interest" description="Disordered" evidence="1">
    <location>
        <begin position="135"/>
        <end position="154"/>
    </location>
</feature>
<gene>
    <name evidence="2" type="ORF">AK812_SmicGene24014</name>
</gene>
<protein>
    <submittedName>
        <fullName evidence="2">Uncharacterized protein</fullName>
    </submittedName>
</protein>
<reference evidence="2 3" key="1">
    <citation type="submission" date="2016-02" db="EMBL/GenBank/DDBJ databases">
        <title>Genome analysis of coral dinoflagellate symbionts highlights evolutionary adaptations to a symbiotic lifestyle.</title>
        <authorList>
            <person name="Aranda M."/>
            <person name="Li Y."/>
            <person name="Liew Y.J."/>
            <person name="Baumgarten S."/>
            <person name="Simakov O."/>
            <person name="Wilson M."/>
            <person name="Piel J."/>
            <person name="Ashoor H."/>
            <person name="Bougouffa S."/>
            <person name="Bajic V.B."/>
            <person name="Ryu T."/>
            <person name="Ravasi T."/>
            <person name="Bayer T."/>
            <person name="Micklem G."/>
            <person name="Kim H."/>
            <person name="Bhak J."/>
            <person name="Lajeunesse T.C."/>
            <person name="Voolstra C.R."/>
        </authorList>
    </citation>
    <scope>NUCLEOTIDE SEQUENCE [LARGE SCALE GENOMIC DNA]</scope>
    <source>
        <strain evidence="2 3">CCMP2467</strain>
    </source>
</reference>
<dbReference type="AlphaFoldDB" id="A0A1Q9DFR2"/>
<accession>A0A1Q9DFR2</accession>
<evidence type="ECO:0000313" key="3">
    <source>
        <dbReference type="Proteomes" id="UP000186817"/>
    </source>
</evidence>
<feature type="compositionally biased region" description="Acidic residues" evidence="1">
    <location>
        <begin position="38"/>
        <end position="56"/>
    </location>
</feature>
<feature type="region of interest" description="Disordered" evidence="1">
    <location>
        <begin position="19"/>
        <end position="56"/>
    </location>
</feature>
<sequence>MAGLWNAKQGQILTVAAHAQSAREPMMDSPGLHNSMDSNDELAAGDEDWPGNDLEELPFVDSPAAITLSTEQKLDAILMFCKEQADHFASVRMELQSMDDKLRKRAAMHNRTLQALPAATTPRYRHEKGQFHSTRWQAASGPHVARPVSPATADAGPGDWPHGWQMQQRELPKRNKTHIGERKSTQFPDGKRVFGSLPSHQSQQPFPPPALQMALRCRQRQPFPVHSNICGPPHGCGGAADRFSDHALARPVAGFLARWAVIVELAWVQVAREAMGAEGQVIRLPFRP</sequence>
<organism evidence="2 3">
    <name type="scientific">Symbiodinium microadriaticum</name>
    <name type="common">Dinoflagellate</name>
    <name type="synonym">Zooxanthella microadriatica</name>
    <dbReference type="NCBI Taxonomy" id="2951"/>
    <lineage>
        <taxon>Eukaryota</taxon>
        <taxon>Sar</taxon>
        <taxon>Alveolata</taxon>
        <taxon>Dinophyceae</taxon>
        <taxon>Suessiales</taxon>
        <taxon>Symbiodiniaceae</taxon>
        <taxon>Symbiodinium</taxon>
    </lineage>
</organism>
<proteinExistence type="predicted"/>
<name>A0A1Q9DFR2_SYMMI</name>
<dbReference type="Proteomes" id="UP000186817">
    <property type="component" value="Unassembled WGS sequence"/>
</dbReference>
<evidence type="ECO:0000256" key="1">
    <source>
        <dbReference type="SAM" id="MobiDB-lite"/>
    </source>
</evidence>
<dbReference type="EMBL" id="LSRX01000562">
    <property type="protein sequence ID" value="OLP94005.1"/>
    <property type="molecule type" value="Genomic_DNA"/>
</dbReference>
<evidence type="ECO:0000313" key="2">
    <source>
        <dbReference type="EMBL" id="OLP94005.1"/>
    </source>
</evidence>
<keyword evidence="3" id="KW-1185">Reference proteome</keyword>
<comment type="caution">
    <text evidence="2">The sequence shown here is derived from an EMBL/GenBank/DDBJ whole genome shotgun (WGS) entry which is preliminary data.</text>
</comment>